<dbReference type="EMBL" id="CP046171">
    <property type="protein sequence ID" value="QIS04018.1"/>
    <property type="molecule type" value="Genomic_DNA"/>
</dbReference>
<name>A0A6G9XSY5_NOCBR</name>
<sequence>MITAPTETDRLLNDEPRRTNPRSYHRMISVTPLENAAEMVDRNIEMPSGGTGLVLGRGDDHRVAAGTERRAAPR</sequence>
<feature type="compositionally biased region" description="Basic and acidic residues" evidence="1">
    <location>
        <begin position="57"/>
        <end position="74"/>
    </location>
</feature>
<gene>
    <name evidence="2" type="ORF">F5X71_18305</name>
</gene>
<dbReference type="RefSeq" id="WP_167463137.1">
    <property type="nucleotide sequence ID" value="NZ_CP046171.1"/>
</dbReference>
<evidence type="ECO:0000313" key="2">
    <source>
        <dbReference type="EMBL" id="QIS04018.1"/>
    </source>
</evidence>
<evidence type="ECO:0000256" key="1">
    <source>
        <dbReference type="SAM" id="MobiDB-lite"/>
    </source>
</evidence>
<protein>
    <submittedName>
        <fullName evidence="2">Uncharacterized protein</fullName>
    </submittedName>
</protein>
<dbReference type="Proteomes" id="UP000501705">
    <property type="component" value="Chromosome"/>
</dbReference>
<reference evidence="2 3" key="1">
    <citation type="journal article" date="2019" name="ACS Chem. Biol.">
        <title>Identification and Mobilization of a Cryptic Antibiotic Biosynthesis Gene Locus from a Human-Pathogenic Nocardia Isolate.</title>
        <authorList>
            <person name="Herisse M."/>
            <person name="Ishida K."/>
            <person name="Porter J.L."/>
            <person name="Howden B."/>
            <person name="Hertweck C."/>
            <person name="Stinear T.P."/>
            <person name="Pidot S.J."/>
        </authorList>
    </citation>
    <scope>NUCLEOTIDE SEQUENCE [LARGE SCALE GENOMIC DNA]</scope>
    <source>
        <strain evidence="2 3">AUSMDU00024985</strain>
    </source>
</reference>
<feature type="region of interest" description="Disordered" evidence="1">
    <location>
        <begin position="1"/>
        <end position="22"/>
    </location>
</feature>
<evidence type="ECO:0000313" key="3">
    <source>
        <dbReference type="Proteomes" id="UP000501705"/>
    </source>
</evidence>
<feature type="compositionally biased region" description="Basic and acidic residues" evidence="1">
    <location>
        <begin position="7"/>
        <end position="18"/>
    </location>
</feature>
<feature type="region of interest" description="Disordered" evidence="1">
    <location>
        <begin position="48"/>
        <end position="74"/>
    </location>
</feature>
<accession>A0A6G9XSY5</accession>
<proteinExistence type="predicted"/>
<organism evidence="2 3">
    <name type="scientific">Nocardia brasiliensis</name>
    <dbReference type="NCBI Taxonomy" id="37326"/>
    <lineage>
        <taxon>Bacteria</taxon>
        <taxon>Bacillati</taxon>
        <taxon>Actinomycetota</taxon>
        <taxon>Actinomycetes</taxon>
        <taxon>Mycobacteriales</taxon>
        <taxon>Nocardiaceae</taxon>
        <taxon>Nocardia</taxon>
    </lineage>
</organism>
<dbReference type="AlphaFoldDB" id="A0A6G9XSY5"/>